<organism evidence="1 2">
    <name type="scientific">Panagrolaimus sp. ES5</name>
    <dbReference type="NCBI Taxonomy" id="591445"/>
    <lineage>
        <taxon>Eukaryota</taxon>
        <taxon>Metazoa</taxon>
        <taxon>Ecdysozoa</taxon>
        <taxon>Nematoda</taxon>
        <taxon>Chromadorea</taxon>
        <taxon>Rhabditida</taxon>
        <taxon>Tylenchina</taxon>
        <taxon>Panagrolaimomorpha</taxon>
        <taxon>Panagrolaimoidea</taxon>
        <taxon>Panagrolaimidae</taxon>
        <taxon>Panagrolaimus</taxon>
    </lineage>
</organism>
<sequence>MLSSLKHLKTPLTNSSKLMLFQRNVHHYLKERIAPTLQYEPLPRTNDFILDYRRDRQLIEDGYTPKGADFKLRFELIDENDYEFMAQYVTETFVKESNVMRHLKISGEELIEMMAPMVEKWIKSKNSVVIKDGDKIVGNIFGNIHNRDEFEKLYRGQLFHEKPEFIIKSDYADDIQNAPFKSMNVNRVAVLLEESEWQTGKFLPKDTQKLGVHELYSIHPKYMRFYLATKSGLLIRSMMQKQGCTHEGGYCVATGTWKMGLSTGHKTIFSLPYDRYLEKGRPVFTNMHDGATASNTTLMDYKRDNPNPRNKKSMTMKD</sequence>
<evidence type="ECO:0000313" key="1">
    <source>
        <dbReference type="Proteomes" id="UP000887579"/>
    </source>
</evidence>
<dbReference type="WBParaSite" id="ES5_v2.g9652.t1">
    <property type="protein sequence ID" value="ES5_v2.g9652.t1"/>
    <property type="gene ID" value="ES5_v2.g9652"/>
</dbReference>
<evidence type="ECO:0000313" key="2">
    <source>
        <dbReference type="WBParaSite" id="ES5_v2.g9652.t1"/>
    </source>
</evidence>
<proteinExistence type="predicted"/>
<name>A0AC34GXN5_9BILA</name>
<protein>
    <submittedName>
        <fullName evidence="2">Uncharacterized protein</fullName>
    </submittedName>
</protein>
<accession>A0AC34GXN5</accession>
<reference evidence="2" key="1">
    <citation type="submission" date="2022-11" db="UniProtKB">
        <authorList>
            <consortium name="WormBaseParasite"/>
        </authorList>
    </citation>
    <scope>IDENTIFICATION</scope>
</reference>
<dbReference type="Proteomes" id="UP000887579">
    <property type="component" value="Unplaced"/>
</dbReference>